<dbReference type="PANTHER" id="PTHR11839">
    <property type="entry name" value="UDP/ADP-SUGAR PYROPHOSPHATASE"/>
    <property type="match status" value="1"/>
</dbReference>
<dbReference type="OrthoDB" id="9806150at2"/>
<dbReference type="GO" id="GO:0006753">
    <property type="term" value="P:nucleoside phosphate metabolic process"/>
    <property type="evidence" value="ECO:0007669"/>
    <property type="project" value="TreeGrafter"/>
</dbReference>
<dbReference type="AlphaFoldDB" id="A0A8J3EXF2"/>
<reference evidence="5" key="1">
    <citation type="journal article" date="2019" name="Int. J. Syst. Evol. Microbiol.">
        <title>The Global Catalogue of Microorganisms (GCM) 10K type strain sequencing project: providing services to taxonomists for standard genome sequencing and annotation.</title>
        <authorList>
            <consortium name="The Broad Institute Genomics Platform"/>
            <consortium name="The Broad Institute Genome Sequencing Center for Infectious Disease"/>
            <person name="Wu L."/>
            <person name="Ma J."/>
        </authorList>
    </citation>
    <scope>NUCLEOTIDE SEQUENCE [LARGE SCALE GENOMIC DNA]</scope>
    <source>
        <strain evidence="5">CGMCC 1.14993</strain>
    </source>
</reference>
<proteinExistence type="predicted"/>
<dbReference type="InterPro" id="IPR015797">
    <property type="entry name" value="NUDIX_hydrolase-like_dom_sf"/>
</dbReference>
<sequence length="181" mass="20782">MKKFEEKTLSEEKIFEGRVISLYHQEVELPNGKSSTREIVKHPGAVAIIPITEDGKIVLVEQYRKALERSILEIPAGKLEKGEEPINTAKRELEEETGYEANEWKHIQSFYTSPGFADEYIHIFVAKGLRKLENSAQLDEDEFVELLELSVEECLEELKKGSIHDAKTCYAIQYLQLLNKN</sequence>
<protein>
    <submittedName>
        <fullName evidence="4">ADP-ribose pyrophosphatase</fullName>
    </submittedName>
</protein>
<evidence type="ECO:0000313" key="5">
    <source>
        <dbReference type="Proteomes" id="UP000626244"/>
    </source>
</evidence>
<evidence type="ECO:0000256" key="1">
    <source>
        <dbReference type="ARBA" id="ARBA00001946"/>
    </source>
</evidence>
<dbReference type="PANTHER" id="PTHR11839:SF18">
    <property type="entry name" value="NUDIX HYDROLASE DOMAIN-CONTAINING PROTEIN"/>
    <property type="match status" value="1"/>
</dbReference>
<accession>A0A8J3EXF2</accession>
<dbReference type="PROSITE" id="PS00893">
    <property type="entry name" value="NUDIX_BOX"/>
    <property type="match status" value="1"/>
</dbReference>
<dbReference type="GO" id="GO:0019693">
    <property type="term" value="P:ribose phosphate metabolic process"/>
    <property type="evidence" value="ECO:0007669"/>
    <property type="project" value="TreeGrafter"/>
</dbReference>
<evidence type="ECO:0000259" key="3">
    <source>
        <dbReference type="PROSITE" id="PS51462"/>
    </source>
</evidence>
<gene>
    <name evidence="4" type="primary">nudF</name>
    <name evidence="4" type="ORF">GCM10007380_11000</name>
</gene>
<evidence type="ECO:0000313" key="4">
    <source>
        <dbReference type="EMBL" id="GGI12067.1"/>
    </source>
</evidence>
<dbReference type="RefSeq" id="WP_087999316.1">
    <property type="nucleotide sequence ID" value="NZ_BMHB01000001.1"/>
</dbReference>
<dbReference type="Pfam" id="PF00293">
    <property type="entry name" value="NUDIX"/>
    <property type="match status" value="1"/>
</dbReference>
<dbReference type="SUPFAM" id="SSF55811">
    <property type="entry name" value="Nudix"/>
    <property type="match status" value="1"/>
</dbReference>
<feature type="domain" description="Nudix hydrolase" evidence="3">
    <location>
        <begin position="40"/>
        <end position="171"/>
    </location>
</feature>
<dbReference type="Proteomes" id="UP000626244">
    <property type="component" value="Unassembled WGS sequence"/>
</dbReference>
<evidence type="ECO:0000256" key="2">
    <source>
        <dbReference type="ARBA" id="ARBA00022801"/>
    </source>
</evidence>
<dbReference type="GO" id="GO:0016787">
    <property type="term" value="F:hydrolase activity"/>
    <property type="evidence" value="ECO:0007669"/>
    <property type="project" value="UniProtKB-KW"/>
</dbReference>
<name>A0A8J3EXF2_9BACI</name>
<dbReference type="InterPro" id="IPR000086">
    <property type="entry name" value="NUDIX_hydrolase_dom"/>
</dbReference>
<keyword evidence="5" id="KW-1185">Reference proteome</keyword>
<dbReference type="EMBL" id="BMHB01000001">
    <property type="protein sequence ID" value="GGI12067.1"/>
    <property type="molecule type" value="Genomic_DNA"/>
</dbReference>
<dbReference type="FunFam" id="3.90.79.10:FF:000024">
    <property type="entry name" value="ADP-ribose pyrophosphatase"/>
    <property type="match status" value="1"/>
</dbReference>
<keyword evidence="2" id="KW-0378">Hydrolase</keyword>
<dbReference type="GO" id="GO:0005829">
    <property type="term" value="C:cytosol"/>
    <property type="evidence" value="ECO:0007669"/>
    <property type="project" value="TreeGrafter"/>
</dbReference>
<dbReference type="InterPro" id="IPR020084">
    <property type="entry name" value="NUDIX_hydrolase_CS"/>
</dbReference>
<dbReference type="PROSITE" id="PS51462">
    <property type="entry name" value="NUDIX"/>
    <property type="match status" value="1"/>
</dbReference>
<dbReference type="Gene3D" id="3.90.79.10">
    <property type="entry name" value="Nucleoside Triphosphate Pyrophosphohydrolase"/>
    <property type="match status" value="1"/>
</dbReference>
<comment type="cofactor">
    <cofactor evidence="1">
        <name>Mg(2+)</name>
        <dbReference type="ChEBI" id="CHEBI:18420"/>
    </cofactor>
</comment>
<organism evidence="4 5">
    <name type="scientific">Gottfriedia solisilvae</name>
    <dbReference type="NCBI Taxonomy" id="1516104"/>
    <lineage>
        <taxon>Bacteria</taxon>
        <taxon>Bacillati</taxon>
        <taxon>Bacillota</taxon>
        <taxon>Bacilli</taxon>
        <taxon>Bacillales</taxon>
        <taxon>Bacillaceae</taxon>
        <taxon>Gottfriedia</taxon>
    </lineage>
</organism>
<comment type="caution">
    <text evidence="4">The sequence shown here is derived from an EMBL/GenBank/DDBJ whole genome shotgun (WGS) entry which is preliminary data.</text>
</comment>